<dbReference type="Gene3D" id="1.25.10.10">
    <property type="entry name" value="Leucine-rich Repeat Variant"/>
    <property type="match status" value="1"/>
</dbReference>
<reference evidence="3 4" key="1">
    <citation type="journal article" date="2015" name="Genome Biol. Evol.">
        <title>Comparative Genomics of a Bacterivorous Green Alga Reveals Evolutionary Causalities and Consequences of Phago-Mixotrophic Mode of Nutrition.</title>
        <authorList>
            <person name="Burns J.A."/>
            <person name="Paasch A."/>
            <person name="Narechania A."/>
            <person name="Kim E."/>
        </authorList>
    </citation>
    <scope>NUCLEOTIDE SEQUENCE [LARGE SCALE GENOMIC DNA]</scope>
    <source>
        <strain evidence="3 4">PLY_AMNH</strain>
    </source>
</reference>
<evidence type="ECO:0000313" key="3">
    <source>
        <dbReference type="EMBL" id="KAK3240383.1"/>
    </source>
</evidence>
<proteinExistence type="predicted"/>
<feature type="region of interest" description="Disordered" evidence="1">
    <location>
        <begin position="164"/>
        <end position="188"/>
    </location>
</feature>
<evidence type="ECO:0000256" key="1">
    <source>
        <dbReference type="SAM" id="MobiDB-lite"/>
    </source>
</evidence>
<feature type="compositionally biased region" description="Low complexity" evidence="1">
    <location>
        <begin position="168"/>
        <end position="188"/>
    </location>
</feature>
<dbReference type="CDD" id="cd00821">
    <property type="entry name" value="PH"/>
    <property type="match status" value="1"/>
</dbReference>
<accession>A0AAE0ETJ2</accession>
<dbReference type="Gene3D" id="2.30.29.30">
    <property type="entry name" value="Pleckstrin-homology domain (PH domain)/Phosphotyrosine-binding domain (PTB)"/>
    <property type="match status" value="1"/>
</dbReference>
<dbReference type="EMBL" id="LGRX02033660">
    <property type="protein sequence ID" value="KAK3240383.1"/>
    <property type="molecule type" value="Genomic_DNA"/>
</dbReference>
<dbReference type="Pfam" id="PF00169">
    <property type="entry name" value="PH"/>
    <property type="match status" value="1"/>
</dbReference>
<dbReference type="AlphaFoldDB" id="A0AAE0ETJ2"/>
<dbReference type="InterPro" id="IPR016024">
    <property type="entry name" value="ARM-type_fold"/>
</dbReference>
<gene>
    <name evidence="3" type="ORF">CYMTET_49772</name>
</gene>
<dbReference type="Proteomes" id="UP001190700">
    <property type="component" value="Unassembled WGS sequence"/>
</dbReference>
<dbReference type="SMART" id="SM00233">
    <property type="entry name" value="PH"/>
    <property type="match status" value="1"/>
</dbReference>
<dbReference type="SUPFAM" id="SSF50729">
    <property type="entry name" value="PH domain-like"/>
    <property type="match status" value="1"/>
</dbReference>
<feature type="domain" description="PH" evidence="2">
    <location>
        <begin position="50"/>
        <end position="155"/>
    </location>
</feature>
<name>A0AAE0ETJ2_9CHLO</name>
<dbReference type="PROSITE" id="PS50003">
    <property type="entry name" value="PH_DOMAIN"/>
    <property type="match status" value="1"/>
</dbReference>
<dbReference type="InterPro" id="IPR011993">
    <property type="entry name" value="PH-like_dom_sf"/>
</dbReference>
<dbReference type="SUPFAM" id="SSF48371">
    <property type="entry name" value="ARM repeat"/>
    <property type="match status" value="2"/>
</dbReference>
<comment type="caution">
    <text evidence="3">The sequence shown here is derived from an EMBL/GenBank/DDBJ whole genome shotgun (WGS) entry which is preliminary data.</text>
</comment>
<sequence>QAAEKLDTGQMLVLCRAGIASISQAALSTIADRLEKGLMPSWKACSVVDVPQKAGDLLKLSRWRNNWNKRYFVLTEQFLYRYGKDRGGEPKEKVLLGGCSARLAQVQRSGTMLGSTNDLNAISLILPSGEECLTLSSQDDREVCAWHTALNCAIEAFSSPPDAFSETSVESAGGSDSESATSASTKASAATRPTMAGFQSLSIALAKGRSKGAPPIYTNMKSLAFATWDDLQVSEFVPFLAELCQQRSDEMVTELAGRLIALLSVYTEDKHRPYIATLDVVAVCILLLKEPCTRSRLYAAITLANVSEHEGPSKAQLTKAMVELGLVASFVALLKLSGEGLSRQDTGVQLLCVCSTLYNAVSSGCVDAQALLKQDLVRALIEAQANVEEGASSTTTRIARKLLQLFRLFKGAADTRLELANQEGLVYVMSLAEEPHCAEVRASANMVLVELYGVDDGMVTYLPLRKVILLARSKASAVKLQAAKGLASCSMRLASELAGDSGTADVLPMVTATVALLSEALAAVAGSKPIDVQLAEDRSLISLSDYGRSSTLISPSEYSPEAIPPEHGDAARVPPGHAPHIISEACRTLHLLCQVPRYRPHISEHALQVLLQVLELQGSTATEPKILAATTLAACIADGDHRASSERHLLPSAMLEPGAAAIVLAAARSGLMTSEPKFSEVISTVLAAMCSSKACQQQLDAHHAGGVLLSHMKDVRPPHRLPDSAQVNIITATEELLKDAGIRSRVVLPVKKRLWNSAFRHFLAAPPRTGPPPWPPAVQEAALRCLKEALEEAGFREELAGSRDALRILGALLDACVYNHALLQLAVEVRAVSTRTRLATLSCGGEPEPGTNLGQHAQPVTIQPHNHTYARHAQG</sequence>
<organism evidence="3 4">
    <name type="scientific">Cymbomonas tetramitiformis</name>
    <dbReference type="NCBI Taxonomy" id="36881"/>
    <lineage>
        <taxon>Eukaryota</taxon>
        <taxon>Viridiplantae</taxon>
        <taxon>Chlorophyta</taxon>
        <taxon>Pyramimonadophyceae</taxon>
        <taxon>Pyramimonadales</taxon>
        <taxon>Pyramimonadaceae</taxon>
        <taxon>Cymbomonas</taxon>
    </lineage>
</organism>
<evidence type="ECO:0000259" key="2">
    <source>
        <dbReference type="PROSITE" id="PS50003"/>
    </source>
</evidence>
<keyword evidence="4" id="KW-1185">Reference proteome</keyword>
<protein>
    <recommendedName>
        <fullName evidence="2">PH domain-containing protein</fullName>
    </recommendedName>
</protein>
<dbReference type="InterPro" id="IPR001849">
    <property type="entry name" value="PH_domain"/>
</dbReference>
<dbReference type="InterPro" id="IPR011989">
    <property type="entry name" value="ARM-like"/>
</dbReference>
<evidence type="ECO:0000313" key="4">
    <source>
        <dbReference type="Proteomes" id="UP001190700"/>
    </source>
</evidence>
<feature type="non-terminal residue" evidence="3">
    <location>
        <position position="1"/>
    </location>
</feature>